<name>A0ABP6MHR5_9ACTN</name>
<organism evidence="2 3">
    <name type="scientific">Streptomyces rectiviolaceus</name>
    <dbReference type="NCBI Taxonomy" id="332591"/>
    <lineage>
        <taxon>Bacteria</taxon>
        <taxon>Bacillati</taxon>
        <taxon>Actinomycetota</taxon>
        <taxon>Actinomycetes</taxon>
        <taxon>Kitasatosporales</taxon>
        <taxon>Streptomycetaceae</taxon>
        <taxon>Streptomyces</taxon>
    </lineage>
</organism>
<evidence type="ECO:0000313" key="2">
    <source>
        <dbReference type="EMBL" id="GAA3114438.1"/>
    </source>
</evidence>
<reference evidence="3" key="1">
    <citation type="journal article" date="2019" name="Int. J. Syst. Evol. Microbiol.">
        <title>The Global Catalogue of Microorganisms (GCM) 10K type strain sequencing project: providing services to taxonomists for standard genome sequencing and annotation.</title>
        <authorList>
            <consortium name="The Broad Institute Genomics Platform"/>
            <consortium name="The Broad Institute Genome Sequencing Center for Infectious Disease"/>
            <person name="Wu L."/>
            <person name="Ma J."/>
        </authorList>
    </citation>
    <scope>NUCLEOTIDE SEQUENCE [LARGE SCALE GENOMIC DNA]</scope>
    <source>
        <strain evidence="3">JCM 9092</strain>
    </source>
</reference>
<keyword evidence="1" id="KW-0732">Signal</keyword>
<sequence length="102" mass="10723">MSRTRQVRKYAARLAAVLALSLSALPMLGGTAAAGGTCFATHADAPIYAGDNPWTEIVGYLDPGTPVNGTRQGVDALWQVSRTDNGQKLGYMRPADLRCDGG</sequence>
<dbReference type="RefSeq" id="WP_344522421.1">
    <property type="nucleotide sequence ID" value="NZ_BAAAUG010000069.1"/>
</dbReference>
<evidence type="ECO:0008006" key="4">
    <source>
        <dbReference type="Google" id="ProtNLM"/>
    </source>
</evidence>
<dbReference type="EMBL" id="BAAAUG010000069">
    <property type="protein sequence ID" value="GAA3114438.1"/>
    <property type="molecule type" value="Genomic_DNA"/>
</dbReference>
<gene>
    <name evidence="2" type="ORF">GCM10010449_40820</name>
</gene>
<comment type="caution">
    <text evidence="2">The sequence shown here is derived from an EMBL/GenBank/DDBJ whole genome shotgun (WGS) entry which is preliminary data.</text>
</comment>
<protein>
    <recommendedName>
        <fullName evidence="4">SH3 domain-containing protein</fullName>
    </recommendedName>
</protein>
<accession>A0ABP6MHR5</accession>
<dbReference type="Proteomes" id="UP001501637">
    <property type="component" value="Unassembled WGS sequence"/>
</dbReference>
<evidence type="ECO:0000313" key="3">
    <source>
        <dbReference type="Proteomes" id="UP001501637"/>
    </source>
</evidence>
<keyword evidence="3" id="KW-1185">Reference proteome</keyword>
<feature type="signal peptide" evidence="1">
    <location>
        <begin position="1"/>
        <end position="29"/>
    </location>
</feature>
<proteinExistence type="predicted"/>
<evidence type="ECO:0000256" key="1">
    <source>
        <dbReference type="SAM" id="SignalP"/>
    </source>
</evidence>
<feature type="chain" id="PRO_5045274114" description="SH3 domain-containing protein" evidence="1">
    <location>
        <begin position="30"/>
        <end position="102"/>
    </location>
</feature>